<organism evidence="3 4">
    <name type="scientific">Nocardioides caeni</name>
    <dbReference type="NCBI Taxonomy" id="574700"/>
    <lineage>
        <taxon>Bacteria</taxon>
        <taxon>Bacillati</taxon>
        <taxon>Actinomycetota</taxon>
        <taxon>Actinomycetes</taxon>
        <taxon>Propionibacteriales</taxon>
        <taxon>Nocardioidaceae</taxon>
        <taxon>Nocardioides</taxon>
    </lineage>
</organism>
<reference evidence="3 4" key="1">
    <citation type="journal article" date="2009" name="Int. J. Syst. Evol. Microbiol.">
        <title>Nocardioides caeni sp. nov., isolated from wastewater.</title>
        <authorList>
            <person name="Yoon J.H."/>
            <person name="Kang S.J."/>
            <person name="Park S."/>
            <person name="Kim W."/>
            <person name="Oh T.K."/>
        </authorList>
    </citation>
    <scope>NUCLEOTIDE SEQUENCE [LARGE SCALE GENOMIC DNA]</scope>
    <source>
        <strain evidence="3 4">DSM 23134</strain>
    </source>
</reference>
<gene>
    <name evidence="3" type="ORF">E9934_01060</name>
</gene>
<dbReference type="OrthoDB" id="3769400at2"/>
<protein>
    <submittedName>
        <fullName evidence="3">Uncharacterized protein</fullName>
    </submittedName>
</protein>
<dbReference type="AlphaFoldDB" id="A0A4S8NP63"/>
<keyword evidence="4" id="KW-1185">Reference proteome</keyword>
<keyword evidence="2" id="KW-1133">Transmembrane helix</keyword>
<sequence length="519" mass="54951">MELHDALRELVTAHGPGMMQDSAGFRGVLDDVLEEDQATTGEINLLVDAVRFDVLTSLDDLLSGGATPDRAVEETGARLARERGGDDRVSASWAAAVLGFAVGKVPEAVVLRYRSQRAPGTHRPPPTTAPPVQSPPPSWPPVQQPLVQQPPMQSPPTSWPQVPQQGVTTAPPGVGIPGAPYSSVPSRGFPPPRKRSVAVWVAAAVAVVVVIAGAIVAVVLIAGGGDDPSADDDGDKASPSATEATVDVEPDAIDERYDALAAGISTGAGECEAGTPTSGQSEVVDCTLDAATLQLVTWSDEAAFTNARETRLDYRAGTITQVEDASALYTFDPEPAGSNDAALVYWDSTAALQSATIRGEGGAEFDTVRALFDDASPRVSVPSGPGNEKLREFIGINMDIAGCTRSHTYFDGESEEDNCTADVDGVVVSVGRFTTREGLRKQRAYYKGEYDAASTQGGGGPWRFGEGRTEGAYYGYLNAEGTTATVYWDWNEAQCFCYGIAWSFDGKLKLVEDWWPSEE</sequence>
<feature type="transmembrane region" description="Helical" evidence="2">
    <location>
        <begin position="197"/>
        <end position="222"/>
    </location>
</feature>
<proteinExistence type="predicted"/>
<keyword evidence="2" id="KW-0472">Membrane</keyword>
<dbReference type="EMBL" id="STGW01000001">
    <property type="protein sequence ID" value="THV18261.1"/>
    <property type="molecule type" value="Genomic_DNA"/>
</dbReference>
<evidence type="ECO:0000256" key="1">
    <source>
        <dbReference type="SAM" id="MobiDB-lite"/>
    </source>
</evidence>
<evidence type="ECO:0000313" key="4">
    <source>
        <dbReference type="Proteomes" id="UP000307087"/>
    </source>
</evidence>
<evidence type="ECO:0000256" key="2">
    <source>
        <dbReference type="SAM" id="Phobius"/>
    </source>
</evidence>
<comment type="caution">
    <text evidence="3">The sequence shown here is derived from an EMBL/GenBank/DDBJ whole genome shotgun (WGS) entry which is preliminary data.</text>
</comment>
<name>A0A4S8NP63_9ACTN</name>
<keyword evidence="2" id="KW-0812">Transmembrane</keyword>
<dbReference type="RefSeq" id="WP_136560976.1">
    <property type="nucleotide sequence ID" value="NZ_BAABLS010000002.1"/>
</dbReference>
<feature type="compositionally biased region" description="Polar residues" evidence="1">
    <location>
        <begin position="159"/>
        <end position="168"/>
    </location>
</feature>
<dbReference type="SUPFAM" id="SSF81995">
    <property type="entry name" value="beta-sandwich domain of Sec23/24"/>
    <property type="match status" value="1"/>
</dbReference>
<feature type="region of interest" description="Disordered" evidence="1">
    <location>
        <begin position="116"/>
        <end position="179"/>
    </location>
</feature>
<evidence type="ECO:0000313" key="3">
    <source>
        <dbReference type="EMBL" id="THV18261.1"/>
    </source>
</evidence>
<accession>A0A4S8NP63</accession>
<feature type="compositionally biased region" description="Pro residues" evidence="1">
    <location>
        <begin position="122"/>
        <end position="143"/>
    </location>
</feature>
<dbReference type="Proteomes" id="UP000307087">
    <property type="component" value="Unassembled WGS sequence"/>
</dbReference>